<comment type="subunit">
    <text evidence="5">Interacts with FtsZ.</text>
</comment>
<dbReference type="Gene3D" id="2.60.440.10">
    <property type="entry name" value="YacF-like domains"/>
    <property type="match status" value="1"/>
</dbReference>
<gene>
    <name evidence="5 6" type="primary">zapD</name>
    <name evidence="6" type="ORF">GCM10007935_20780</name>
</gene>
<dbReference type="EMBL" id="BSPB01000014">
    <property type="protein sequence ID" value="GLS14646.1"/>
    <property type="molecule type" value="Genomic_DNA"/>
</dbReference>
<dbReference type="InterPro" id="IPR027462">
    <property type="entry name" value="ZapD_C"/>
</dbReference>
<evidence type="ECO:0000313" key="7">
    <source>
        <dbReference type="Proteomes" id="UP001156903"/>
    </source>
</evidence>
<keyword evidence="3 5" id="KW-0717">Septation</keyword>
<keyword evidence="1 5" id="KW-0963">Cytoplasm</keyword>
<sequence>MMPEPPPDGPPLVPSAAVILYEYPFNERIRTYLRLEQLFRRLAELMARDQPLDHHFAIQTIFEIMDVASRVDMKSDVLKDLDKQKQILNSYRGNPAISERALDGVVAQLDACFEGLNASNGKAGQSLTENDWLMGIRSRIGIPGGTCEFDLPAYFHWQHLDTNHRQADLQSWAQTLAPLAESIVLLLKMLRDSGAAQRVVAPGGQFQQNLPQGRTFQLLRLRLDPSAGLIPEISGNRLLVSVRLMRTGEDLRLHPAGEDATFELTLCA</sequence>
<organism evidence="6 7">
    <name type="scientific">Hydrogenophaga electricum</name>
    <dbReference type="NCBI Taxonomy" id="1230953"/>
    <lineage>
        <taxon>Bacteria</taxon>
        <taxon>Pseudomonadati</taxon>
        <taxon>Pseudomonadota</taxon>
        <taxon>Betaproteobacteria</taxon>
        <taxon>Burkholderiales</taxon>
        <taxon>Comamonadaceae</taxon>
        <taxon>Hydrogenophaga</taxon>
    </lineage>
</organism>
<evidence type="ECO:0000256" key="3">
    <source>
        <dbReference type="ARBA" id="ARBA00023210"/>
    </source>
</evidence>
<evidence type="ECO:0000256" key="4">
    <source>
        <dbReference type="ARBA" id="ARBA00023306"/>
    </source>
</evidence>
<comment type="function">
    <text evidence="5">Cell division factor that enhances FtsZ-ring assembly. Directly interacts with FtsZ and promotes bundling of FtsZ protofilaments, with a reduction in FtsZ GTPase activity.</text>
</comment>
<dbReference type="PANTHER" id="PTHR39455">
    <property type="entry name" value="CELL DIVISION PROTEIN ZAPD"/>
    <property type="match status" value="1"/>
</dbReference>
<name>A0ABQ6C8K3_9BURK</name>
<evidence type="ECO:0000256" key="5">
    <source>
        <dbReference type="HAMAP-Rule" id="MF_01092"/>
    </source>
</evidence>
<comment type="similarity">
    <text evidence="5">Belongs to the ZapD family.</text>
</comment>
<keyword evidence="7" id="KW-1185">Reference proteome</keyword>
<dbReference type="SUPFAM" id="SSF160950">
    <property type="entry name" value="YacF-like"/>
    <property type="match status" value="1"/>
</dbReference>
<protein>
    <recommendedName>
        <fullName evidence="5">Cell division protein ZapD</fullName>
    </recommendedName>
    <alternativeName>
        <fullName evidence="5">Z ring-associated protein D</fullName>
    </alternativeName>
</protein>
<evidence type="ECO:0000313" key="6">
    <source>
        <dbReference type="EMBL" id="GLS14646.1"/>
    </source>
</evidence>
<accession>A0ABQ6C8K3</accession>
<comment type="subcellular location">
    <subcellularLocation>
        <location evidence="5">Cytoplasm</location>
    </subcellularLocation>
    <text evidence="5">Localizes to mid-cell in an FtsZ-dependent manner.</text>
</comment>
<dbReference type="Pfam" id="PF07072">
    <property type="entry name" value="ZapD"/>
    <property type="match status" value="1"/>
</dbReference>
<dbReference type="InterPro" id="IPR036268">
    <property type="entry name" value="ZapD_sf"/>
</dbReference>
<dbReference type="GO" id="GO:0051301">
    <property type="term" value="P:cell division"/>
    <property type="evidence" value="ECO:0007669"/>
    <property type="project" value="UniProtKB-KW"/>
</dbReference>
<dbReference type="HAMAP" id="MF_01092">
    <property type="entry name" value="ZapD"/>
    <property type="match status" value="1"/>
</dbReference>
<reference evidence="7" key="1">
    <citation type="journal article" date="2019" name="Int. J. Syst. Evol. Microbiol.">
        <title>The Global Catalogue of Microorganisms (GCM) 10K type strain sequencing project: providing services to taxonomists for standard genome sequencing and annotation.</title>
        <authorList>
            <consortium name="The Broad Institute Genomics Platform"/>
            <consortium name="The Broad Institute Genome Sequencing Center for Infectious Disease"/>
            <person name="Wu L."/>
            <person name="Ma J."/>
        </authorList>
    </citation>
    <scope>NUCLEOTIDE SEQUENCE [LARGE SCALE GENOMIC DNA]</scope>
    <source>
        <strain evidence="7">NBRC 109341</strain>
    </source>
</reference>
<dbReference type="Gene3D" id="1.10.3900.10">
    <property type="entry name" value="YacF-like"/>
    <property type="match status" value="1"/>
</dbReference>
<dbReference type="InterPro" id="IPR009777">
    <property type="entry name" value="ZapD"/>
</dbReference>
<dbReference type="NCBIfam" id="NF003656">
    <property type="entry name" value="PRK05287.1-4"/>
    <property type="match status" value="1"/>
</dbReference>
<proteinExistence type="inferred from homology"/>
<dbReference type="PANTHER" id="PTHR39455:SF1">
    <property type="entry name" value="CELL DIVISION PROTEIN ZAPD"/>
    <property type="match status" value="1"/>
</dbReference>
<comment type="caution">
    <text evidence="6">The sequence shown here is derived from an EMBL/GenBank/DDBJ whole genome shotgun (WGS) entry which is preliminary data.</text>
</comment>
<dbReference type="Proteomes" id="UP001156903">
    <property type="component" value="Unassembled WGS sequence"/>
</dbReference>
<keyword evidence="4 5" id="KW-0131">Cell cycle</keyword>
<keyword evidence="2 5" id="KW-0132">Cell division</keyword>
<evidence type="ECO:0000256" key="2">
    <source>
        <dbReference type="ARBA" id="ARBA00022618"/>
    </source>
</evidence>
<evidence type="ECO:0000256" key="1">
    <source>
        <dbReference type="ARBA" id="ARBA00022490"/>
    </source>
</evidence>